<evidence type="ECO:0000313" key="1">
    <source>
        <dbReference type="EMBL" id="TYC59878.1"/>
    </source>
</evidence>
<evidence type="ECO:0000313" key="2">
    <source>
        <dbReference type="Proteomes" id="UP000389128"/>
    </source>
</evidence>
<dbReference type="RefSeq" id="WP_148578435.1">
    <property type="nucleotide sequence ID" value="NZ_SDKK01000006.1"/>
</dbReference>
<gene>
    <name evidence="1" type="ORF">ETQ85_07555</name>
</gene>
<keyword evidence="2" id="KW-1185">Reference proteome</keyword>
<reference evidence="1 2" key="1">
    <citation type="submission" date="2019-01" db="EMBL/GenBank/DDBJ databases">
        <title>Zoogloea oleivorans genome sequencing and assembly.</title>
        <authorList>
            <person name="Tancsics A."/>
            <person name="Farkas M."/>
            <person name="Kriszt B."/>
            <person name="Maroti G."/>
            <person name="Horvath B."/>
        </authorList>
    </citation>
    <scope>NUCLEOTIDE SEQUENCE [LARGE SCALE GENOMIC DNA]</scope>
    <source>
        <strain evidence="1 2">Buc</strain>
    </source>
</reference>
<protein>
    <submittedName>
        <fullName evidence="1">Uncharacterized protein</fullName>
    </submittedName>
</protein>
<sequence>MPRNDYLWLATLALIAAKNLKNITIGDHDDNQGGHVMSRVTAIVGVISNVADDSANDLNLFLIVLCQIMRKTAHSPSSSVQIQILPVFLRIPRGVWAHPAFSRLFPGAKTITSPQSATCSKGGSHLLPNAELRFSCLPVMRMGL</sequence>
<name>A0A6C2D0C6_9RHOO</name>
<dbReference type="EMBL" id="SDKK01000006">
    <property type="protein sequence ID" value="TYC59878.1"/>
    <property type="molecule type" value="Genomic_DNA"/>
</dbReference>
<dbReference type="AlphaFoldDB" id="A0A6C2D0C6"/>
<comment type="caution">
    <text evidence="1">The sequence shown here is derived from an EMBL/GenBank/DDBJ whole genome shotgun (WGS) entry which is preliminary data.</text>
</comment>
<accession>A0A6C2D0C6</accession>
<dbReference type="Proteomes" id="UP000389128">
    <property type="component" value="Unassembled WGS sequence"/>
</dbReference>
<proteinExistence type="predicted"/>
<organism evidence="1 2">
    <name type="scientific">Zoogloea oleivorans</name>
    <dbReference type="NCBI Taxonomy" id="1552750"/>
    <lineage>
        <taxon>Bacteria</taxon>
        <taxon>Pseudomonadati</taxon>
        <taxon>Pseudomonadota</taxon>
        <taxon>Betaproteobacteria</taxon>
        <taxon>Rhodocyclales</taxon>
        <taxon>Zoogloeaceae</taxon>
        <taxon>Zoogloea</taxon>
    </lineage>
</organism>